<dbReference type="PRINTS" id="PR00081">
    <property type="entry name" value="GDHRDH"/>
</dbReference>
<dbReference type="RefSeq" id="WP_150980754.1">
    <property type="nucleotide sequence ID" value="NZ_VMNW02000129.1"/>
</dbReference>
<dbReference type="OrthoDB" id="9803333at2"/>
<accession>A0A5N0UNI9</accession>
<comment type="similarity">
    <text evidence="1">Belongs to the short-chain dehydrogenases/reductases (SDR) family.</text>
</comment>
<name>A0A5N0UNI9_9PSEU</name>
<dbReference type="Pfam" id="PF13561">
    <property type="entry name" value="adh_short_C2"/>
    <property type="match status" value="1"/>
</dbReference>
<dbReference type="Pfam" id="PF00106">
    <property type="entry name" value="adh_short"/>
    <property type="match status" value="1"/>
</dbReference>
<evidence type="ECO:0000313" key="3">
    <source>
        <dbReference type="EMBL" id="KAA9149891.1"/>
    </source>
</evidence>
<evidence type="ECO:0000256" key="1">
    <source>
        <dbReference type="ARBA" id="ARBA00006484"/>
    </source>
</evidence>
<organism evidence="3 4">
    <name type="scientific">Amycolatopsis acidicola</name>
    <dbReference type="NCBI Taxonomy" id="2596893"/>
    <lineage>
        <taxon>Bacteria</taxon>
        <taxon>Bacillati</taxon>
        <taxon>Actinomycetota</taxon>
        <taxon>Actinomycetes</taxon>
        <taxon>Pseudonocardiales</taxon>
        <taxon>Pseudonocardiaceae</taxon>
        <taxon>Amycolatopsis</taxon>
    </lineage>
</organism>
<sequence>MSAEVLVVVGSGGMGQAAARRQGPGRTVLLADFDEKTLGTAAESLREAGHDVRTRPVDVASAESVPALAARAAELGRVTQVVHTAGLSPAQASAEAILKVDLLGVGLVLAEFAEVIAPGGAGVVISSMAGHMAPPLPAEQEQALLATAPAELLTLPFANPANVTEPGAAYSIAKLANRVQVQAASVAWGRRGARVNSISPGVISTAMGQQELASPSGAFMRTMIEKSGTGRVGTADDIAAAAAFLLGPESSFVTGTDLLVDGGVVAALRSGALQR</sequence>
<dbReference type="Proteomes" id="UP000319769">
    <property type="component" value="Unassembled WGS sequence"/>
</dbReference>
<evidence type="ECO:0000256" key="2">
    <source>
        <dbReference type="ARBA" id="ARBA00023002"/>
    </source>
</evidence>
<dbReference type="AlphaFoldDB" id="A0A5N0UNI9"/>
<dbReference type="PANTHER" id="PTHR42760:SF115">
    <property type="entry name" value="3-OXOACYL-[ACYL-CARRIER-PROTEIN] REDUCTASE FABG"/>
    <property type="match status" value="1"/>
</dbReference>
<dbReference type="CDD" id="cd05233">
    <property type="entry name" value="SDR_c"/>
    <property type="match status" value="1"/>
</dbReference>
<reference evidence="3" key="1">
    <citation type="submission" date="2019-09" db="EMBL/GenBank/DDBJ databases">
        <authorList>
            <person name="Teo W.F.A."/>
            <person name="Duangmal K."/>
        </authorList>
    </citation>
    <scope>NUCLEOTIDE SEQUENCE [LARGE SCALE GENOMIC DNA]</scope>
    <source>
        <strain evidence="3">K81G1</strain>
    </source>
</reference>
<gene>
    <name evidence="3" type="ORF">FPZ12_042315</name>
</gene>
<dbReference type="InterPro" id="IPR002347">
    <property type="entry name" value="SDR_fam"/>
</dbReference>
<comment type="caution">
    <text evidence="3">The sequence shown here is derived from an EMBL/GenBank/DDBJ whole genome shotgun (WGS) entry which is preliminary data.</text>
</comment>
<dbReference type="InterPro" id="IPR036291">
    <property type="entry name" value="NAD(P)-bd_dom_sf"/>
</dbReference>
<dbReference type="NCBIfam" id="NF005395">
    <property type="entry name" value="PRK06940.1"/>
    <property type="match status" value="1"/>
</dbReference>
<proteinExistence type="inferred from homology"/>
<keyword evidence="4" id="KW-1185">Reference proteome</keyword>
<dbReference type="GO" id="GO:0016616">
    <property type="term" value="F:oxidoreductase activity, acting on the CH-OH group of donors, NAD or NADP as acceptor"/>
    <property type="evidence" value="ECO:0007669"/>
    <property type="project" value="TreeGrafter"/>
</dbReference>
<protein>
    <submittedName>
        <fullName evidence="3">SDR family oxidoreductase</fullName>
    </submittedName>
</protein>
<dbReference type="PANTHER" id="PTHR42760">
    <property type="entry name" value="SHORT-CHAIN DEHYDROGENASES/REDUCTASES FAMILY MEMBER"/>
    <property type="match status" value="1"/>
</dbReference>
<dbReference type="EMBL" id="VMNW02000129">
    <property type="protein sequence ID" value="KAA9149891.1"/>
    <property type="molecule type" value="Genomic_DNA"/>
</dbReference>
<dbReference type="Gene3D" id="3.40.50.720">
    <property type="entry name" value="NAD(P)-binding Rossmann-like Domain"/>
    <property type="match status" value="1"/>
</dbReference>
<dbReference type="SUPFAM" id="SSF51735">
    <property type="entry name" value="NAD(P)-binding Rossmann-fold domains"/>
    <property type="match status" value="1"/>
</dbReference>
<evidence type="ECO:0000313" key="4">
    <source>
        <dbReference type="Proteomes" id="UP000319769"/>
    </source>
</evidence>
<keyword evidence="2" id="KW-0560">Oxidoreductase</keyword>